<proteinExistence type="predicted"/>
<sequence length="135" mass="14308">MIRISSTVLLIGLSAAQALAQESAEVSFAPGSYGTMLSGTITGNDYMDYTLAAKGGQELFYELAVSATDGHGSIYINLLPPGSNGEAIYVGSMDEDSSETVSLPEDGTYTIRVYLMGNDRDADKSVTYDLDLSIQ</sequence>
<accession>A0A1I6P2X5</accession>
<organism evidence="2 3">
    <name type="scientific">Alloyangia pacifica</name>
    <dbReference type="NCBI Taxonomy" id="311180"/>
    <lineage>
        <taxon>Bacteria</taxon>
        <taxon>Pseudomonadati</taxon>
        <taxon>Pseudomonadota</taxon>
        <taxon>Alphaproteobacteria</taxon>
        <taxon>Rhodobacterales</taxon>
        <taxon>Roseobacteraceae</taxon>
        <taxon>Alloyangia</taxon>
    </lineage>
</organism>
<dbReference type="Gene3D" id="2.60.120.380">
    <property type="match status" value="1"/>
</dbReference>
<evidence type="ECO:0008006" key="4">
    <source>
        <dbReference type="Google" id="ProtNLM"/>
    </source>
</evidence>
<dbReference type="AlphaFoldDB" id="A0A1I6P2X5"/>
<dbReference type="RefSeq" id="WP_092426294.1">
    <property type="nucleotide sequence ID" value="NZ_FNCL01000008.1"/>
</dbReference>
<evidence type="ECO:0000313" key="3">
    <source>
        <dbReference type="Proteomes" id="UP000199392"/>
    </source>
</evidence>
<evidence type="ECO:0000256" key="1">
    <source>
        <dbReference type="SAM" id="SignalP"/>
    </source>
</evidence>
<keyword evidence="1" id="KW-0732">Signal</keyword>
<dbReference type="STRING" id="311180.SAMN04488050_101279"/>
<evidence type="ECO:0000313" key="2">
    <source>
        <dbReference type="EMBL" id="SFS34523.1"/>
    </source>
</evidence>
<keyword evidence="3" id="KW-1185">Reference proteome</keyword>
<dbReference type="Proteomes" id="UP000199392">
    <property type="component" value="Unassembled WGS sequence"/>
</dbReference>
<protein>
    <recommendedName>
        <fullName evidence="4">DNA breaking-rejoining protein</fullName>
    </recommendedName>
</protein>
<dbReference type="OrthoDB" id="964913at2"/>
<feature type="chain" id="PRO_5011642324" description="DNA breaking-rejoining protein" evidence="1">
    <location>
        <begin position="21"/>
        <end position="135"/>
    </location>
</feature>
<feature type="signal peptide" evidence="1">
    <location>
        <begin position="1"/>
        <end position="20"/>
    </location>
</feature>
<reference evidence="3" key="1">
    <citation type="submission" date="2016-10" db="EMBL/GenBank/DDBJ databases">
        <authorList>
            <person name="Varghese N."/>
            <person name="Submissions S."/>
        </authorList>
    </citation>
    <scope>NUCLEOTIDE SEQUENCE [LARGE SCALE GENOMIC DNA]</scope>
    <source>
        <strain evidence="3">DSM 26894</strain>
    </source>
</reference>
<dbReference type="EMBL" id="FOZW01000001">
    <property type="protein sequence ID" value="SFS34523.1"/>
    <property type="molecule type" value="Genomic_DNA"/>
</dbReference>
<gene>
    <name evidence="2" type="ORF">SAMN04488050_101279</name>
</gene>
<name>A0A1I6P2X5_9RHOB</name>